<proteinExistence type="inferred from homology"/>
<dbReference type="Gene3D" id="1.25.10.10">
    <property type="entry name" value="Leucine-rich Repeat Variant"/>
    <property type="match status" value="1"/>
</dbReference>
<evidence type="ECO:0000256" key="3">
    <source>
        <dbReference type="ARBA" id="ARBA00022490"/>
    </source>
</evidence>
<evidence type="ECO:0000256" key="7">
    <source>
        <dbReference type="PROSITE-ProRule" id="PRU00317"/>
    </source>
</evidence>
<dbReference type="GO" id="GO:0005737">
    <property type="term" value="C:cytoplasm"/>
    <property type="evidence" value="ECO:0007669"/>
    <property type="project" value="UniProtKB-SubCell"/>
</dbReference>
<gene>
    <name evidence="11" type="ORF">Fcan01_05029</name>
</gene>
<keyword evidence="6 8" id="KW-0175">Coiled coil</keyword>
<dbReference type="PROSITE" id="PS50302">
    <property type="entry name" value="PUM"/>
    <property type="match status" value="8"/>
</dbReference>
<dbReference type="GO" id="GO:0010608">
    <property type="term" value="P:post-transcriptional regulation of gene expression"/>
    <property type="evidence" value="ECO:0007669"/>
    <property type="project" value="UniProtKB-ARBA"/>
</dbReference>
<dbReference type="Pfam" id="PF04111">
    <property type="entry name" value="APG6"/>
    <property type="match status" value="1"/>
</dbReference>
<dbReference type="InterPro" id="IPR040455">
    <property type="entry name" value="Atg6_BARA"/>
</dbReference>
<name>A0A226ESX0_FOLCA</name>
<sequence length="1459" mass="162980">MVGYMFPPGHHPQQQPLPQQMPAQQQLLPLGVGAVALDPQQQQQQSQSVGQGQGPASQQPVGTAKPNSANNGGQNKQPRWTGDPQELTTKKLWEVGDPPGTVNVNAKEDKLMGGWQFRNDTWSPNSDECVDRPKKEKKIAMKVKTSVKMRYYSNHSNSDKTEHHGVTGGLGMTRRQGGFTDGTLILSPRSNETGGLGAKMVEYVLGASPTGKDLDSRMPMRHLVNDEKDKNEKVKKDVENGVVVVQQNGMGEDMSGMQNHHHHAHHQQQQQQQHHQHQLAQYQQAQQQQQHHHQQQQQQQQQHLQQQHLTMQQITSHSIHMHGHHPQPQEEKGLQSMTQDEAQSLHAQMMAMNLNGHHASQIQTLQNHQHQQQMQNHAQNLQHQHQQHIDGFEMTMDPSSVQAQQQAVVAAAAGVGAPGGMGVGVGFEQSPYAGLNHHMVPHPQHHGGVMQPYDQQQLFRNHNGSAGNGNPQMSLVPQQYLQQQQQLTAAGIPQPSAGYPLAPYVINPQEPYTLIAAGSTVVPGYYGMAPWGLYPTAGLIGAQQQRRPLTPTGGNEMVASNVNVNVNAQGQYQVIPAYYESMNGSLLAMGARGATPLRLVSPAPVLVNNPGSGGFGPFPGAHAQPYNPASLNASNMGQGSLPIRRDSFESDQGQWAPFGSLGSPPPGMMNGAAFGVGDKGLRAGSALFGATSPLFPKIGRQVSASDKPSGRSRLLEDFRNNRFPNLQLRDITNHMVEFSQDQHGSRFIQQKLERATPAEKQLVFNEIIAHAYPLMTDVFGNYVIQKFFEFGSPEQKAALAQKIRGHVLPLALQMYGCRVIQKALESIGPDLQKEIVRELDGHVLKCVKDQNGNHVVQKCIECVDPRSLDFIIKSFNGQVIYTLSTHPYGCRVIQRILEHCTTEQTNGILDELHSQTEQLIKDQYGNYVIQHVLEHGKPEDKAKIVNCVKGNVCPYAQHKFASNVVEKCVTYASRQDKTILIDEVTSYNTDNGITTSPLNIMMKDQYANYVVQKMIDVAEPSQRKMLMQRIRPHLAQLRKYTYGKHIIAKLEKYFLKNNTDLGPIVPLYTPPPMELDASGESDGIVDKFVPGTTSQSSSITSTSRAGGFTVVGTSSDISPQEGNQLKTQMELFDIISNNTEIDHPLCDECTDTLINLLDTELRAAEEESNQYADFLKRLEHEPENEDVDGLEEQLRELKKEEARLKGELNELKIEEATSFENLQKNKTEYNRLRDQEEEFLKEYCRYKRQINEIEDYGVTLDCELKYVDSQLERLEKTNALNATFHIWHSGHFGTINTFRLGRLPSEPVDWNEINAAWGQTALLLNSLARRINFKFSNYQIVPFGNHSYIKVLNDNTELPLHATGGFRLLWDTKFDSGMTAFLDCLSQLQSAMLERPGKTGFALPYKMFEKGKVEDPNTGKSYSVKTQFNSEEQWTKSLKFMLTNLKWALAFFSTLTDND</sequence>
<evidence type="ECO:0000256" key="2">
    <source>
        <dbReference type="ARBA" id="ARBA00005965"/>
    </source>
</evidence>
<dbReference type="PANTHER" id="PTHR12537">
    <property type="entry name" value="RNA BINDING PROTEIN PUMILIO-RELATED"/>
    <property type="match status" value="1"/>
</dbReference>
<feature type="repeat" description="Pumilio" evidence="7">
    <location>
        <begin position="992"/>
        <end position="1028"/>
    </location>
</feature>
<evidence type="ECO:0000313" key="11">
    <source>
        <dbReference type="EMBL" id="OXA60713.1"/>
    </source>
</evidence>
<accession>A0A226ESX0</accession>
<feature type="compositionally biased region" description="Low complexity" evidence="9">
    <location>
        <begin position="12"/>
        <end position="62"/>
    </location>
</feature>
<dbReference type="InterPro" id="IPR033133">
    <property type="entry name" value="PUM-HD"/>
</dbReference>
<feature type="domain" description="PUM-HD" evidence="10">
    <location>
        <begin position="710"/>
        <end position="1054"/>
    </location>
</feature>
<dbReference type="InterPro" id="IPR033712">
    <property type="entry name" value="Pumilio_RNA-bd"/>
</dbReference>
<evidence type="ECO:0000313" key="12">
    <source>
        <dbReference type="Proteomes" id="UP000198287"/>
    </source>
</evidence>
<dbReference type="FunFam" id="1.10.418.40:FF:000001">
    <property type="entry name" value="beclin-1 isoform X1"/>
    <property type="match status" value="1"/>
</dbReference>
<dbReference type="InterPro" id="IPR038274">
    <property type="entry name" value="Atg6/Beclin_C_sf"/>
</dbReference>
<protein>
    <submittedName>
        <fullName evidence="11">Pumilio 2</fullName>
    </submittedName>
</protein>
<evidence type="ECO:0000256" key="8">
    <source>
        <dbReference type="SAM" id="Coils"/>
    </source>
</evidence>
<keyword evidence="3" id="KW-0963">Cytoplasm</keyword>
<dbReference type="Gene3D" id="6.10.250.3110">
    <property type="match status" value="1"/>
</dbReference>
<feature type="region of interest" description="Disordered" evidence="9">
    <location>
        <begin position="1"/>
        <end position="84"/>
    </location>
</feature>
<dbReference type="SUPFAM" id="SSF48371">
    <property type="entry name" value="ARM repeat"/>
    <property type="match status" value="1"/>
</dbReference>
<dbReference type="InterPro" id="IPR016024">
    <property type="entry name" value="ARM-type_fold"/>
</dbReference>
<comment type="subcellular location">
    <subcellularLocation>
        <location evidence="1">Cytoplasm</location>
    </subcellularLocation>
</comment>
<dbReference type="InterPro" id="IPR001313">
    <property type="entry name" value="Pumilio_RNA-bd_rpt"/>
</dbReference>
<evidence type="ECO:0000259" key="10">
    <source>
        <dbReference type="PROSITE" id="PS50303"/>
    </source>
</evidence>
<feature type="repeat" description="Pumilio" evidence="7">
    <location>
        <begin position="730"/>
        <end position="765"/>
    </location>
</feature>
<dbReference type="OrthoDB" id="668540at2759"/>
<feature type="coiled-coil region" evidence="8">
    <location>
        <begin position="1161"/>
        <end position="1242"/>
    </location>
</feature>
<evidence type="ECO:0000256" key="9">
    <source>
        <dbReference type="SAM" id="MobiDB-lite"/>
    </source>
</evidence>
<dbReference type="SMART" id="SM00025">
    <property type="entry name" value="Pumilio"/>
    <property type="match status" value="8"/>
</dbReference>
<dbReference type="Proteomes" id="UP000198287">
    <property type="component" value="Unassembled WGS sequence"/>
</dbReference>
<dbReference type="CDD" id="cd07920">
    <property type="entry name" value="Pumilio"/>
    <property type="match status" value="1"/>
</dbReference>
<dbReference type="Pfam" id="PF00806">
    <property type="entry name" value="PUF"/>
    <property type="match status" value="8"/>
</dbReference>
<dbReference type="PANTHER" id="PTHR12537:SF12">
    <property type="entry name" value="MATERNAL PROTEIN PUMILIO"/>
    <property type="match status" value="1"/>
</dbReference>
<feature type="compositionally biased region" description="Low complexity" evidence="9">
    <location>
        <begin position="267"/>
        <end position="309"/>
    </location>
</feature>
<evidence type="ECO:0000256" key="1">
    <source>
        <dbReference type="ARBA" id="ARBA00004496"/>
    </source>
</evidence>
<dbReference type="Gene3D" id="1.10.418.40">
    <property type="entry name" value="Autophagy protein 6/Beclin 1"/>
    <property type="match status" value="1"/>
</dbReference>
<feature type="region of interest" description="Disordered" evidence="9">
    <location>
        <begin position="251"/>
        <end position="340"/>
    </location>
</feature>
<dbReference type="STRING" id="158441.A0A226ESX0"/>
<reference evidence="11 12" key="1">
    <citation type="submission" date="2015-12" db="EMBL/GenBank/DDBJ databases">
        <title>The genome of Folsomia candida.</title>
        <authorList>
            <person name="Faddeeva A."/>
            <person name="Derks M.F."/>
            <person name="Anvar Y."/>
            <person name="Smit S."/>
            <person name="Van Straalen N."/>
            <person name="Roelofs D."/>
        </authorList>
    </citation>
    <scope>NUCLEOTIDE SEQUENCE [LARGE SCALE GENOMIC DNA]</scope>
    <source>
        <strain evidence="11 12">VU population</strain>
        <tissue evidence="11">Whole body</tissue>
    </source>
</reference>
<feature type="repeat" description="Pumilio" evidence="7">
    <location>
        <begin position="802"/>
        <end position="837"/>
    </location>
</feature>
<dbReference type="GO" id="GO:0006914">
    <property type="term" value="P:autophagy"/>
    <property type="evidence" value="ECO:0007669"/>
    <property type="project" value="UniProtKB-ARBA"/>
</dbReference>
<keyword evidence="12" id="KW-1185">Reference proteome</keyword>
<dbReference type="InterPro" id="IPR041691">
    <property type="entry name" value="Atg6/beclin_CC"/>
</dbReference>
<dbReference type="EMBL" id="LNIX01000002">
    <property type="protein sequence ID" value="OXA60713.1"/>
    <property type="molecule type" value="Genomic_DNA"/>
</dbReference>
<keyword evidence="5" id="KW-0694">RNA-binding</keyword>
<dbReference type="GO" id="GO:0003730">
    <property type="term" value="F:mRNA 3'-UTR binding"/>
    <property type="evidence" value="ECO:0007669"/>
    <property type="project" value="TreeGrafter"/>
</dbReference>
<feature type="repeat" description="Pumilio" evidence="7">
    <location>
        <begin position="911"/>
        <end position="946"/>
    </location>
</feature>
<evidence type="ECO:0000256" key="5">
    <source>
        <dbReference type="ARBA" id="ARBA00022884"/>
    </source>
</evidence>
<keyword evidence="4" id="KW-0677">Repeat</keyword>
<dbReference type="PROSITE" id="PS50303">
    <property type="entry name" value="PUM_HD"/>
    <property type="match status" value="1"/>
</dbReference>
<evidence type="ECO:0000256" key="4">
    <source>
        <dbReference type="ARBA" id="ARBA00022737"/>
    </source>
</evidence>
<dbReference type="FunFam" id="1.25.10.10:FF:000004">
    <property type="entry name" value="Pumilio homolog 1 isoform 2"/>
    <property type="match status" value="1"/>
</dbReference>
<feature type="repeat" description="Pumilio" evidence="7">
    <location>
        <begin position="947"/>
        <end position="982"/>
    </location>
</feature>
<feature type="repeat" description="Pumilio" evidence="7">
    <location>
        <begin position="838"/>
        <end position="873"/>
    </location>
</feature>
<comment type="caution">
    <text evidence="11">The sequence shown here is derived from an EMBL/GenBank/DDBJ whole genome shotgun (WGS) entry which is preliminary data.</text>
</comment>
<dbReference type="InterPro" id="IPR011989">
    <property type="entry name" value="ARM-like"/>
</dbReference>
<comment type="similarity">
    <text evidence="2">Belongs to the beclin family.</text>
</comment>
<feature type="repeat" description="Pumilio" evidence="7">
    <location>
        <begin position="766"/>
        <end position="801"/>
    </location>
</feature>
<feature type="compositionally biased region" description="Polar residues" evidence="9">
    <location>
        <begin position="65"/>
        <end position="78"/>
    </location>
</feature>
<feature type="repeat" description="Pumilio" evidence="7">
    <location>
        <begin position="874"/>
        <end position="910"/>
    </location>
</feature>
<organism evidence="11 12">
    <name type="scientific">Folsomia candida</name>
    <name type="common">Springtail</name>
    <dbReference type="NCBI Taxonomy" id="158441"/>
    <lineage>
        <taxon>Eukaryota</taxon>
        <taxon>Metazoa</taxon>
        <taxon>Ecdysozoa</taxon>
        <taxon>Arthropoda</taxon>
        <taxon>Hexapoda</taxon>
        <taxon>Collembola</taxon>
        <taxon>Entomobryomorpha</taxon>
        <taxon>Isotomoidea</taxon>
        <taxon>Isotomidae</taxon>
        <taxon>Proisotominae</taxon>
        <taxon>Folsomia</taxon>
    </lineage>
</organism>
<evidence type="ECO:0000256" key="6">
    <source>
        <dbReference type="ARBA" id="ARBA00023054"/>
    </source>
</evidence>
<dbReference type="Pfam" id="PF17675">
    <property type="entry name" value="APG6_N"/>
    <property type="match status" value="1"/>
</dbReference>